<protein>
    <submittedName>
        <fullName evidence="2">Uncharacterized protein</fullName>
    </submittedName>
</protein>
<reference evidence="2" key="2">
    <citation type="submission" date="2020-11" db="EMBL/GenBank/DDBJ databases">
        <authorList>
            <person name="McCartney M.A."/>
            <person name="Auch B."/>
            <person name="Kono T."/>
            <person name="Mallez S."/>
            <person name="Becker A."/>
            <person name="Gohl D.M."/>
            <person name="Silverstein K.A.T."/>
            <person name="Koren S."/>
            <person name="Bechman K.B."/>
            <person name="Herman A."/>
            <person name="Abrahante J.E."/>
            <person name="Garbe J."/>
        </authorList>
    </citation>
    <scope>NUCLEOTIDE SEQUENCE</scope>
    <source>
        <strain evidence="2">Duluth1</strain>
        <tissue evidence="2">Whole animal</tissue>
    </source>
</reference>
<evidence type="ECO:0000313" key="2">
    <source>
        <dbReference type="EMBL" id="KAH3864465.1"/>
    </source>
</evidence>
<feature type="compositionally biased region" description="Basic and acidic residues" evidence="1">
    <location>
        <begin position="60"/>
        <end position="84"/>
    </location>
</feature>
<feature type="region of interest" description="Disordered" evidence="1">
    <location>
        <begin position="1"/>
        <end position="135"/>
    </location>
</feature>
<gene>
    <name evidence="2" type="ORF">DPMN_027483</name>
</gene>
<feature type="compositionally biased region" description="Polar residues" evidence="1">
    <location>
        <begin position="33"/>
        <end position="57"/>
    </location>
</feature>
<dbReference type="AlphaFoldDB" id="A0A9D4RFJ2"/>
<feature type="compositionally biased region" description="Basic and acidic residues" evidence="1">
    <location>
        <begin position="1"/>
        <end position="27"/>
    </location>
</feature>
<evidence type="ECO:0000313" key="3">
    <source>
        <dbReference type="Proteomes" id="UP000828390"/>
    </source>
</evidence>
<name>A0A9D4RFJ2_DREPO</name>
<feature type="compositionally biased region" description="Basic and acidic residues" evidence="1">
    <location>
        <begin position="114"/>
        <end position="134"/>
    </location>
</feature>
<dbReference type="Proteomes" id="UP000828390">
    <property type="component" value="Unassembled WGS sequence"/>
</dbReference>
<sequence length="154" mass="17460">MNEDSDGVRDKSVEIKNDGQSKGEENGGGKPTPNLTENASRNSKLVENGPTKLSSAYESKAADKTKSDRYGSYDKRYDYRDRGYKNANGMKGGPSGRGRREDDRRSSPSKPYRGRQELKSSYRRDDRRESDSKRPYGKLNFASVCCCIHLFKYH</sequence>
<organism evidence="2 3">
    <name type="scientific">Dreissena polymorpha</name>
    <name type="common">Zebra mussel</name>
    <name type="synonym">Mytilus polymorpha</name>
    <dbReference type="NCBI Taxonomy" id="45954"/>
    <lineage>
        <taxon>Eukaryota</taxon>
        <taxon>Metazoa</taxon>
        <taxon>Spiralia</taxon>
        <taxon>Lophotrochozoa</taxon>
        <taxon>Mollusca</taxon>
        <taxon>Bivalvia</taxon>
        <taxon>Autobranchia</taxon>
        <taxon>Heteroconchia</taxon>
        <taxon>Euheterodonta</taxon>
        <taxon>Imparidentia</taxon>
        <taxon>Neoheterodontei</taxon>
        <taxon>Myida</taxon>
        <taxon>Dreissenoidea</taxon>
        <taxon>Dreissenidae</taxon>
        <taxon>Dreissena</taxon>
    </lineage>
</organism>
<keyword evidence="3" id="KW-1185">Reference proteome</keyword>
<accession>A0A9D4RFJ2</accession>
<proteinExistence type="predicted"/>
<evidence type="ECO:0000256" key="1">
    <source>
        <dbReference type="SAM" id="MobiDB-lite"/>
    </source>
</evidence>
<comment type="caution">
    <text evidence="2">The sequence shown here is derived from an EMBL/GenBank/DDBJ whole genome shotgun (WGS) entry which is preliminary data.</text>
</comment>
<reference evidence="2" key="1">
    <citation type="journal article" date="2019" name="bioRxiv">
        <title>The Genome of the Zebra Mussel, Dreissena polymorpha: A Resource for Invasive Species Research.</title>
        <authorList>
            <person name="McCartney M.A."/>
            <person name="Auch B."/>
            <person name="Kono T."/>
            <person name="Mallez S."/>
            <person name="Zhang Y."/>
            <person name="Obille A."/>
            <person name="Becker A."/>
            <person name="Abrahante J.E."/>
            <person name="Garbe J."/>
            <person name="Badalamenti J.P."/>
            <person name="Herman A."/>
            <person name="Mangelson H."/>
            <person name="Liachko I."/>
            <person name="Sullivan S."/>
            <person name="Sone E.D."/>
            <person name="Koren S."/>
            <person name="Silverstein K.A.T."/>
            <person name="Beckman K.B."/>
            <person name="Gohl D.M."/>
        </authorList>
    </citation>
    <scope>NUCLEOTIDE SEQUENCE</scope>
    <source>
        <strain evidence="2">Duluth1</strain>
        <tissue evidence="2">Whole animal</tissue>
    </source>
</reference>
<dbReference type="EMBL" id="JAIWYP010000002">
    <property type="protein sequence ID" value="KAH3864465.1"/>
    <property type="molecule type" value="Genomic_DNA"/>
</dbReference>